<dbReference type="InterPro" id="IPR041102">
    <property type="entry name" value="UvrA_inter"/>
</dbReference>
<feature type="compositionally biased region" description="Low complexity" evidence="18">
    <location>
        <begin position="999"/>
        <end position="1049"/>
    </location>
</feature>
<feature type="binding site" evidence="17">
    <location>
        <begin position="646"/>
        <end position="653"/>
    </location>
    <ligand>
        <name>ATP</name>
        <dbReference type="ChEBI" id="CHEBI:30616"/>
    </ligand>
</feature>
<feature type="zinc finger region" description="C4-type" evidence="17">
    <location>
        <begin position="745"/>
        <end position="771"/>
    </location>
</feature>
<keyword evidence="7 17" id="KW-0228">DNA excision</keyword>
<evidence type="ECO:0000256" key="10">
    <source>
        <dbReference type="ARBA" id="ARBA00022840"/>
    </source>
</evidence>
<evidence type="ECO:0000256" key="11">
    <source>
        <dbReference type="ARBA" id="ARBA00022881"/>
    </source>
</evidence>
<dbReference type="PANTHER" id="PTHR43152">
    <property type="entry name" value="UVRABC SYSTEM PROTEIN A"/>
    <property type="match status" value="1"/>
</dbReference>
<feature type="region of interest" description="Disordered" evidence="18">
    <location>
        <begin position="944"/>
        <end position="1097"/>
    </location>
</feature>
<dbReference type="Gene3D" id="1.10.8.280">
    <property type="entry name" value="ABC transporter ATPase domain-like"/>
    <property type="match status" value="1"/>
</dbReference>
<organism evidence="20 21">
    <name type="scientific">Rugosimonospora acidiphila</name>
    <dbReference type="NCBI Taxonomy" id="556531"/>
    <lineage>
        <taxon>Bacteria</taxon>
        <taxon>Bacillati</taxon>
        <taxon>Actinomycetota</taxon>
        <taxon>Actinomycetes</taxon>
        <taxon>Micromonosporales</taxon>
        <taxon>Micromonosporaceae</taxon>
        <taxon>Rugosimonospora</taxon>
    </lineage>
</organism>
<evidence type="ECO:0000313" key="20">
    <source>
        <dbReference type="EMBL" id="GAA5191850.1"/>
    </source>
</evidence>
<gene>
    <name evidence="17 20" type="primary">uvrA</name>
    <name evidence="20" type="ORF">GCM10023322_50170</name>
</gene>
<evidence type="ECO:0000256" key="18">
    <source>
        <dbReference type="SAM" id="MobiDB-lite"/>
    </source>
</evidence>
<keyword evidence="8 17" id="KW-0863">Zinc-finger</keyword>
<dbReference type="InterPro" id="IPR004602">
    <property type="entry name" value="UvrA"/>
</dbReference>
<dbReference type="Gene3D" id="3.30.1490.20">
    <property type="entry name" value="ATP-grasp fold, A domain"/>
    <property type="match status" value="1"/>
</dbReference>
<feature type="compositionally biased region" description="Basic residues" evidence="18">
    <location>
        <begin position="1088"/>
        <end position="1097"/>
    </location>
</feature>
<evidence type="ECO:0000256" key="7">
    <source>
        <dbReference type="ARBA" id="ARBA00022769"/>
    </source>
</evidence>
<evidence type="ECO:0000313" key="21">
    <source>
        <dbReference type="Proteomes" id="UP001501570"/>
    </source>
</evidence>
<name>A0ABP9S8E3_9ACTN</name>
<keyword evidence="5 17" id="KW-0547">Nucleotide-binding</keyword>
<evidence type="ECO:0000256" key="17">
    <source>
        <dbReference type="HAMAP-Rule" id="MF_00205"/>
    </source>
</evidence>
<dbReference type="InterPro" id="IPR013815">
    <property type="entry name" value="ATP_grasp_subdomain_1"/>
</dbReference>
<evidence type="ECO:0000256" key="12">
    <source>
        <dbReference type="ARBA" id="ARBA00023125"/>
    </source>
</evidence>
<dbReference type="Gene3D" id="1.20.1580.10">
    <property type="entry name" value="ABC transporter ATPase like domain"/>
    <property type="match status" value="2"/>
</dbReference>
<dbReference type="CDD" id="cd03270">
    <property type="entry name" value="ABC_UvrA_I"/>
    <property type="match status" value="1"/>
</dbReference>
<feature type="domain" description="ABC transporter" evidence="19">
    <location>
        <begin position="610"/>
        <end position="942"/>
    </location>
</feature>
<dbReference type="InterPro" id="IPR017871">
    <property type="entry name" value="ABC_transporter-like_CS"/>
</dbReference>
<evidence type="ECO:0000256" key="14">
    <source>
        <dbReference type="ARBA" id="ARBA00038000"/>
    </source>
</evidence>
<dbReference type="Pfam" id="PF17760">
    <property type="entry name" value="UvrA_inter"/>
    <property type="match status" value="1"/>
</dbReference>
<dbReference type="Gene3D" id="3.40.50.300">
    <property type="entry name" value="P-loop containing nucleotide triphosphate hydrolases"/>
    <property type="match status" value="2"/>
</dbReference>
<keyword evidence="21" id="KW-1185">Reference proteome</keyword>
<keyword evidence="10 17" id="KW-0067">ATP-binding</keyword>
<keyword evidence="9 17" id="KW-0862">Zinc</keyword>
<keyword evidence="4 17" id="KW-0677">Repeat</keyword>
<evidence type="ECO:0000256" key="15">
    <source>
        <dbReference type="ARBA" id="ARBA00039316"/>
    </source>
</evidence>
<dbReference type="SUPFAM" id="SSF52540">
    <property type="entry name" value="P-loop containing nucleoside triphosphate hydrolases"/>
    <property type="match status" value="2"/>
</dbReference>
<evidence type="ECO:0000256" key="1">
    <source>
        <dbReference type="ARBA" id="ARBA00004496"/>
    </source>
</evidence>
<dbReference type="Proteomes" id="UP001501570">
    <property type="component" value="Unassembled WGS sequence"/>
</dbReference>
<comment type="caution">
    <text evidence="17">Lacks conserved residue(s) required for the propagation of feature annotation.</text>
</comment>
<dbReference type="InterPro" id="IPR003593">
    <property type="entry name" value="AAA+_ATPase"/>
</dbReference>
<dbReference type="NCBIfam" id="NF001503">
    <property type="entry name" value="PRK00349.1"/>
    <property type="match status" value="1"/>
</dbReference>
<keyword evidence="11 17" id="KW-0267">Excision nuclease</keyword>
<proteinExistence type="inferred from homology"/>
<dbReference type="InterPro" id="IPR027417">
    <property type="entry name" value="P-loop_NTPase"/>
</dbReference>
<evidence type="ECO:0000256" key="6">
    <source>
        <dbReference type="ARBA" id="ARBA00022763"/>
    </source>
</evidence>
<keyword evidence="13 17" id="KW-0234">DNA repair</keyword>
<comment type="function">
    <text evidence="17">The UvrABC repair system catalyzes the recognition and processing of DNA lesions. UvrA is an ATPase and a DNA-binding protein. A damage recognition complex composed of 2 UvrA and 2 UvrB subunits scans DNA for abnormalities. When the presence of a lesion has been verified by UvrB, the UvrA molecules dissociate.</text>
</comment>
<dbReference type="InterPro" id="IPR041552">
    <property type="entry name" value="UvrA_DNA-bd"/>
</dbReference>
<dbReference type="Pfam" id="PF00005">
    <property type="entry name" value="ABC_tran"/>
    <property type="match status" value="1"/>
</dbReference>
<comment type="similarity">
    <text evidence="14 17">Belongs to the ABC transporter superfamily. UvrA family.</text>
</comment>
<dbReference type="InterPro" id="IPR003439">
    <property type="entry name" value="ABC_transporter-like_ATP-bd"/>
</dbReference>
<evidence type="ECO:0000256" key="5">
    <source>
        <dbReference type="ARBA" id="ARBA00022741"/>
    </source>
</evidence>
<sequence>MADRLIIRGAREHNLRDVNLDLPRDAMIVFTGLSGSGKSSLAFDTIFAEGQRRYVESLSSYARQFLGQMDKPDVDFIEGLSPAVSIDQKSTSRNPRSTVGTITEVYDYLRLLFARVGQPHCPVCGEPISRQTPQQIVDRVLAMPEGTRFQVLAPVVRGRKGEYLDLFGELQSKGYARARIDGVVHPLTEPPKLKKQEKHTIEVVVDRLTVKANAKQRLTDSIESALGLAGGLVVLDFVDLPEDDPHRERRYSEHLACPNDHPLAIEDLEPRAFSFNAPYGACPECTGLGTKKEVDPELIIPDPERSLREGAIQPWSGGHTLDYFLRLLEALGKEEGFNLDTPWRALSTRAQKTILYGADDQVHVRYRNKFGRERSYYTGFEGVMQWIERRHADTESEWSRDKYEGYMRDIPCPTCGGTRLKPEILAVTIDGRNIAEVCGLSIGECAQILSELELTDRQKLIAERVLKEINARLHFMLDVGLDYLSLDRAAGTLSGGEAQRIRLATQIGSGLVGVLYVLDEPSIGLHQRDNHRLIETLVRLKNLGNTLIVVEHDEDTIRTADWIVDIGPGAGEHGGHIVHAGPFDKLLTNERSMTGAYLSGRRSIPVPAVRRPQTLDRQLVVHGAREHNLRNLTVTFPLGQFIAVTGVSGSGKSTLVNDILYAVLANQINGAKLVPGRHTRITGMHHVDKVVGVDQSPIGRTPRSNPATYTGVFDNVRKLFAETTEAKVRGYGPGRFSFNVKGGRCEECAGDGTKKIEMNFLPDVYVPCDECKGARYNRETLEVHYKGRTIAEVLDMPIEEAAGFFEAIPAIHRHLKTLVDVGLGYVRLGQPAPTLSGGEAQRVKLASELQKRSTGRTVYVLDEPTTGLHFEDIRKLLMVLEGLVDKGNTVIVIEHNLDVIKTADWLIDMGPEGGHRGGVVVAVGSPEELAETPESHTGQFLRHTLGLTGEPNGSDEALERASKANGATAKSLPTATRAPAGKNGTGPAGKDGTAGKNGAPAPKSAAAKSPSAKSSAAKSPATAKSPAAKSPTAKGTPTPAGATAKNGTARASAAKSTQAKSGQAAAKPSTKSAGQGSVAPKPSVSSASRRRATSPRS</sequence>
<evidence type="ECO:0000256" key="2">
    <source>
        <dbReference type="ARBA" id="ARBA00022490"/>
    </source>
</evidence>
<keyword evidence="17" id="KW-0742">SOS response</keyword>
<comment type="subcellular location">
    <subcellularLocation>
        <location evidence="1 17">Cytoplasm</location>
    </subcellularLocation>
</comment>
<dbReference type="HAMAP" id="MF_00205">
    <property type="entry name" value="UvrA"/>
    <property type="match status" value="1"/>
</dbReference>
<dbReference type="EMBL" id="BAABJQ010000016">
    <property type="protein sequence ID" value="GAA5191850.1"/>
    <property type="molecule type" value="Genomic_DNA"/>
</dbReference>
<dbReference type="PANTHER" id="PTHR43152:SF3">
    <property type="entry name" value="UVRABC SYSTEM PROTEIN A"/>
    <property type="match status" value="1"/>
</dbReference>
<evidence type="ECO:0000259" key="19">
    <source>
        <dbReference type="PROSITE" id="PS50893"/>
    </source>
</evidence>
<protein>
    <recommendedName>
        <fullName evidence="15 17">UvrABC system protein A</fullName>
        <shortName evidence="17">UvrA protein</shortName>
    </recommendedName>
    <alternativeName>
        <fullName evidence="16 17">Excinuclease ABC subunit A</fullName>
    </alternativeName>
</protein>
<keyword evidence="3 17" id="KW-0479">Metal-binding</keyword>
<dbReference type="PROSITE" id="PS00211">
    <property type="entry name" value="ABC_TRANSPORTER_1"/>
    <property type="match status" value="2"/>
</dbReference>
<dbReference type="CDD" id="cd03271">
    <property type="entry name" value="ABC_UvrA_II"/>
    <property type="match status" value="1"/>
</dbReference>
<keyword evidence="12 17" id="KW-0238">DNA-binding</keyword>
<evidence type="ECO:0000256" key="16">
    <source>
        <dbReference type="ARBA" id="ARBA00042156"/>
    </source>
</evidence>
<evidence type="ECO:0000256" key="13">
    <source>
        <dbReference type="ARBA" id="ARBA00023204"/>
    </source>
</evidence>
<keyword evidence="6 17" id="KW-0227">DNA damage</keyword>
<keyword evidence="2 17" id="KW-0963">Cytoplasm</keyword>
<accession>A0ABP9S8E3</accession>
<feature type="compositionally biased region" description="Low complexity" evidence="18">
    <location>
        <begin position="1077"/>
        <end position="1087"/>
    </location>
</feature>
<comment type="subunit">
    <text evidence="17">Forms a heterotetramer with UvrB during the search for lesions.</text>
</comment>
<comment type="caution">
    <text evidence="20">The sequence shown here is derived from an EMBL/GenBank/DDBJ whole genome shotgun (WGS) entry which is preliminary data.</text>
</comment>
<evidence type="ECO:0000256" key="3">
    <source>
        <dbReference type="ARBA" id="ARBA00022723"/>
    </source>
</evidence>
<evidence type="ECO:0000256" key="4">
    <source>
        <dbReference type="ARBA" id="ARBA00022737"/>
    </source>
</evidence>
<feature type="binding site" evidence="17">
    <location>
        <begin position="32"/>
        <end position="39"/>
    </location>
    <ligand>
        <name>ATP</name>
        <dbReference type="ChEBI" id="CHEBI:30616"/>
    </ligand>
</feature>
<dbReference type="Pfam" id="PF17755">
    <property type="entry name" value="UvrA_DNA-bind"/>
    <property type="match status" value="1"/>
</dbReference>
<evidence type="ECO:0000256" key="9">
    <source>
        <dbReference type="ARBA" id="ARBA00022833"/>
    </source>
</evidence>
<dbReference type="PROSITE" id="PS50893">
    <property type="entry name" value="ABC_TRANSPORTER_2"/>
    <property type="match status" value="1"/>
</dbReference>
<dbReference type="SMART" id="SM00382">
    <property type="entry name" value="AAA"/>
    <property type="match status" value="1"/>
</dbReference>
<reference evidence="21" key="1">
    <citation type="journal article" date="2019" name="Int. J. Syst. Evol. Microbiol.">
        <title>The Global Catalogue of Microorganisms (GCM) 10K type strain sequencing project: providing services to taxonomists for standard genome sequencing and annotation.</title>
        <authorList>
            <consortium name="The Broad Institute Genomics Platform"/>
            <consortium name="The Broad Institute Genome Sequencing Center for Infectious Disease"/>
            <person name="Wu L."/>
            <person name="Ma J."/>
        </authorList>
    </citation>
    <scope>NUCLEOTIDE SEQUENCE [LARGE SCALE GENOMIC DNA]</scope>
    <source>
        <strain evidence="21">JCM 18304</strain>
    </source>
</reference>
<dbReference type="NCBIfam" id="TIGR00630">
    <property type="entry name" value="uvra"/>
    <property type="match status" value="1"/>
</dbReference>
<evidence type="ECO:0000256" key="8">
    <source>
        <dbReference type="ARBA" id="ARBA00022771"/>
    </source>
</evidence>